<name>A0A6C0LIJ4_9ZZZZ</name>
<evidence type="ECO:0000256" key="1">
    <source>
        <dbReference type="SAM" id="MobiDB-lite"/>
    </source>
</evidence>
<feature type="region of interest" description="Disordered" evidence="1">
    <location>
        <begin position="1"/>
        <end position="42"/>
    </location>
</feature>
<dbReference type="AlphaFoldDB" id="A0A6C0LIJ4"/>
<evidence type="ECO:0000313" key="3">
    <source>
        <dbReference type="EMBL" id="QHU29491.1"/>
    </source>
</evidence>
<sequence length="239" mass="27305">MQYATLEEAYPNSNKKQQCSSSSSSKKKDNTSEKFGSDYGTESDCYYDKQGIKMPTCDKFTNPSSATPAPTPAPANNDVNHLRNEYVKKMCSPLQPPDYHLPIDSNSENAFKKALETSLMDMGKVQIDKFSIKPYDFDEYDAYLNINNINTNNKDTSLEYRTTPFLEEYLLGLRDSFNKKKQDQGIKVNNIEQFTNYTKNIKVDVNLYNLFLFIFIGIIIILLCDQITRLAVIVANKNI</sequence>
<feature type="compositionally biased region" description="Basic and acidic residues" evidence="1">
    <location>
        <begin position="26"/>
        <end position="36"/>
    </location>
</feature>
<feature type="compositionally biased region" description="Low complexity" evidence="1">
    <location>
        <begin position="12"/>
        <end position="24"/>
    </location>
</feature>
<accession>A0A6C0LIJ4</accession>
<reference evidence="3" key="1">
    <citation type="journal article" date="2020" name="Nature">
        <title>Giant virus diversity and host interactions through global metagenomics.</title>
        <authorList>
            <person name="Schulz F."/>
            <person name="Roux S."/>
            <person name="Paez-Espino D."/>
            <person name="Jungbluth S."/>
            <person name="Walsh D.A."/>
            <person name="Denef V.J."/>
            <person name="McMahon K.D."/>
            <person name="Konstantinidis K.T."/>
            <person name="Eloe-Fadrosh E.A."/>
            <person name="Kyrpides N.C."/>
            <person name="Woyke T."/>
        </authorList>
    </citation>
    <scope>NUCLEOTIDE SEQUENCE</scope>
    <source>
        <strain evidence="3">GVMAG-M-3300027804-48</strain>
    </source>
</reference>
<keyword evidence="2" id="KW-0812">Transmembrane</keyword>
<organism evidence="3">
    <name type="scientific">viral metagenome</name>
    <dbReference type="NCBI Taxonomy" id="1070528"/>
    <lineage>
        <taxon>unclassified sequences</taxon>
        <taxon>metagenomes</taxon>
        <taxon>organismal metagenomes</taxon>
    </lineage>
</organism>
<keyword evidence="2" id="KW-0472">Membrane</keyword>
<keyword evidence="2" id="KW-1133">Transmembrane helix</keyword>
<evidence type="ECO:0000256" key="2">
    <source>
        <dbReference type="SAM" id="Phobius"/>
    </source>
</evidence>
<feature type="transmembrane region" description="Helical" evidence="2">
    <location>
        <begin position="207"/>
        <end position="224"/>
    </location>
</feature>
<proteinExistence type="predicted"/>
<protein>
    <submittedName>
        <fullName evidence="3">Uncharacterized protein</fullName>
    </submittedName>
</protein>
<dbReference type="EMBL" id="MN740489">
    <property type="protein sequence ID" value="QHU29491.1"/>
    <property type="molecule type" value="Genomic_DNA"/>
</dbReference>